<keyword evidence="3" id="KW-1185">Reference proteome</keyword>
<dbReference type="PIRSF" id="PIRSF007580">
    <property type="entry name" value="UCP07580"/>
    <property type="match status" value="1"/>
</dbReference>
<keyword evidence="1" id="KW-1133">Transmembrane helix</keyword>
<dbReference type="STRING" id="314260.PB2503_02507"/>
<organism evidence="2 3">
    <name type="scientific">Parvularcula bermudensis (strain ATCC BAA-594 / HTCC2503 / KCTC 12087)</name>
    <dbReference type="NCBI Taxonomy" id="314260"/>
    <lineage>
        <taxon>Bacteria</taxon>
        <taxon>Pseudomonadati</taxon>
        <taxon>Pseudomonadota</taxon>
        <taxon>Alphaproteobacteria</taxon>
        <taxon>Parvularculales</taxon>
        <taxon>Parvularculaceae</taxon>
        <taxon>Parvularcula</taxon>
    </lineage>
</organism>
<dbReference type="RefSeq" id="WP_013299552.1">
    <property type="nucleotide sequence ID" value="NC_014414.1"/>
</dbReference>
<feature type="transmembrane region" description="Helical" evidence="1">
    <location>
        <begin position="184"/>
        <end position="205"/>
    </location>
</feature>
<dbReference type="HOGENOM" id="CLU_051636_0_1_5"/>
<evidence type="ECO:0000313" key="2">
    <source>
        <dbReference type="EMBL" id="ADM08578.1"/>
    </source>
</evidence>
<dbReference type="EMBL" id="CP002156">
    <property type="protein sequence ID" value="ADM08578.1"/>
    <property type="molecule type" value="Genomic_DNA"/>
</dbReference>
<dbReference type="PANTHER" id="PTHR39456:SF1">
    <property type="entry name" value="METAL-DEPENDENT HYDROLASE"/>
    <property type="match status" value="1"/>
</dbReference>
<accession>E0TCI9</accession>
<keyword evidence="2" id="KW-0378">Hydrolase</keyword>
<dbReference type="OrthoDB" id="4760165at2"/>
<dbReference type="PANTHER" id="PTHR39456">
    <property type="entry name" value="METAL-DEPENDENT HYDROLASE"/>
    <property type="match status" value="1"/>
</dbReference>
<evidence type="ECO:0000256" key="1">
    <source>
        <dbReference type="SAM" id="Phobius"/>
    </source>
</evidence>
<gene>
    <name evidence="2" type="ordered locus">PB2503_02507</name>
</gene>
<evidence type="ECO:0000313" key="3">
    <source>
        <dbReference type="Proteomes" id="UP000001302"/>
    </source>
</evidence>
<protein>
    <submittedName>
        <fullName evidence="2">Metal-dependent hydrolase</fullName>
    </submittedName>
</protein>
<dbReference type="InterPro" id="IPR016516">
    <property type="entry name" value="UCP07580"/>
</dbReference>
<reference evidence="2 3" key="2">
    <citation type="journal article" date="2011" name="J. Bacteriol.">
        <title>Complete genome sequence of strain HTCC2503T of Parvularcula bermudensis, the type species of the order "Parvularculales" in the class Alphaproteobacteria.</title>
        <authorList>
            <person name="Oh H.M."/>
            <person name="Kang I."/>
            <person name="Vergin K.L."/>
            <person name="Kang D."/>
            <person name="Rhee K.H."/>
            <person name="Giovannoni S.J."/>
            <person name="Cho J.C."/>
        </authorList>
    </citation>
    <scope>NUCLEOTIDE SEQUENCE [LARGE SCALE GENOMIC DNA]</scope>
    <source>
        <strain evidence="3">ATCC BAA-594 / HTCC2503 / KCTC 12087</strain>
    </source>
</reference>
<dbReference type="KEGG" id="pbr:PB2503_02507"/>
<dbReference type="eggNOG" id="COG3687">
    <property type="taxonomic scope" value="Bacteria"/>
</dbReference>
<dbReference type="GO" id="GO:0016787">
    <property type="term" value="F:hydrolase activity"/>
    <property type="evidence" value="ECO:0007669"/>
    <property type="project" value="UniProtKB-KW"/>
</dbReference>
<keyword evidence="1" id="KW-0812">Transmembrane</keyword>
<dbReference type="Proteomes" id="UP000001302">
    <property type="component" value="Chromosome"/>
</dbReference>
<dbReference type="Pfam" id="PF10118">
    <property type="entry name" value="Metal_hydrol"/>
    <property type="match status" value="1"/>
</dbReference>
<dbReference type="AlphaFoldDB" id="E0TCI9"/>
<keyword evidence="1" id="KW-0472">Membrane</keyword>
<proteinExistence type="predicted"/>
<reference evidence="3" key="1">
    <citation type="submission" date="2010-08" db="EMBL/GenBank/DDBJ databases">
        <title>Genome sequence of Parvularcula bermudensis HTCC2503.</title>
        <authorList>
            <person name="Kang D.-M."/>
            <person name="Oh H.-M."/>
            <person name="Cho J.-C."/>
        </authorList>
    </citation>
    <scope>NUCLEOTIDE SEQUENCE [LARGE SCALE GENOMIC DNA]</scope>
    <source>
        <strain evidence="3">ATCC BAA-594 / HTCC2503 / KCTC 12087</strain>
    </source>
</reference>
<name>E0TCI9_PARBH</name>
<sequence length="287" mass="33474">MNDISRSMNLTPRNEHFHFEAAERVDWFNGDAGRSIVFNALSVLFPEGEKFFMDSVKNFRDKVDDPTLQQQVKVFLTQEAMHTREHVQYNKQLDAQGYSATKLHKQLGNFLRFLRKVTTKRTQLAVTCGLEHFTGILADEALKHEEILGGADERYRRAWTWHALEETEHKGVAYDVMQKVCGVFAYPIRAFIMIPTTIIFAYYIWKHIIVMMHDRGLLFSGKTWSSVLDHMVGRVGLFRRMIPAWFDYFRPGFHPWDHDNRQLLDKTEKEVQQWTDLAPMTTASAAA</sequence>